<keyword evidence="1" id="KW-0812">Transmembrane</keyword>
<name>A0A834N729_VESPE</name>
<dbReference type="AlphaFoldDB" id="A0A834N729"/>
<reference evidence="2" key="1">
    <citation type="journal article" date="2020" name="G3 (Bethesda)">
        <title>High-Quality Assemblies for Three Invasive Social Wasps from the &lt;i&gt;Vespula&lt;/i&gt; Genus.</title>
        <authorList>
            <person name="Harrop T.W.R."/>
            <person name="Guhlin J."/>
            <person name="McLaughlin G.M."/>
            <person name="Permina E."/>
            <person name="Stockwell P."/>
            <person name="Gilligan J."/>
            <person name="Le Lec M.F."/>
            <person name="Gruber M.A.M."/>
            <person name="Quinn O."/>
            <person name="Lovegrove M."/>
            <person name="Duncan E.J."/>
            <person name="Remnant E.J."/>
            <person name="Van Eeckhoven J."/>
            <person name="Graham B."/>
            <person name="Knapp R.A."/>
            <person name="Langford K.W."/>
            <person name="Kronenberg Z."/>
            <person name="Press M.O."/>
            <person name="Eacker S.M."/>
            <person name="Wilson-Rankin E.E."/>
            <person name="Purcell J."/>
            <person name="Lester P.J."/>
            <person name="Dearden P.K."/>
        </authorList>
    </citation>
    <scope>NUCLEOTIDE SEQUENCE</scope>
    <source>
        <strain evidence="2">Volc-1</strain>
    </source>
</reference>
<dbReference type="Proteomes" id="UP000600918">
    <property type="component" value="Unassembled WGS sequence"/>
</dbReference>
<evidence type="ECO:0000256" key="1">
    <source>
        <dbReference type="SAM" id="Phobius"/>
    </source>
</evidence>
<evidence type="ECO:0000313" key="3">
    <source>
        <dbReference type="Proteomes" id="UP000600918"/>
    </source>
</evidence>
<proteinExistence type="predicted"/>
<sequence>MQGTPGAIKASGSYSSSYISNAVSSDYSRGFVQNENEGAGVGRGGADELLKTRLDRQTRIERASAFVKGVIWCLVIFASMHTLINPVVVSEGLIAFYAPSVVPTSVSELIMD</sequence>
<organism evidence="2 3">
    <name type="scientific">Vespula pensylvanica</name>
    <name type="common">Western yellow jacket</name>
    <name type="synonym">Wasp</name>
    <dbReference type="NCBI Taxonomy" id="30213"/>
    <lineage>
        <taxon>Eukaryota</taxon>
        <taxon>Metazoa</taxon>
        <taxon>Ecdysozoa</taxon>
        <taxon>Arthropoda</taxon>
        <taxon>Hexapoda</taxon>
        <taxon>Insecta</taxon>
        <taxon>Pterygota</taxon>
        <taxon>Neoptera</taxon>
        <taxon>Endopterygota</taxon>
        <taxon>Hymenoptera</taxon>
        <taxon>Apocrita</taxon>
        <taxon>Aculeata</taxon>
        <taxon>Vespoidea</taxon>
        <taxon>Vespidae</taxon>
        <taxon>Vespinae</taxon>
        <taxon>Vespula</taxon>
    </lineage>
</organism>
<gene>
    <name evidence="2" type="ORF">H0235_016143</name>
</gene>
<evidence type="ECO:0000313" key="2">
    <source>
        <dbReference type="EMBL" id="KAF7398135.1"/>
    </source>
</evidence>
<comment type="caution">
    <text evidence="2">The sequence shown here is derived from an EMBL/GenBank/DDBJ whole genome shotgun (WGS) entry which is preliminary data.</text>
</comment>
<dbReference type="EMBL" id="JACSDY010000019">
    <property type="protein sequence ID" value="KAF7398135.1"/>
    <property type="molecule type" value="Genomic_DNA"/>
</dbReference>
<keyword evidence="3" id="KW-1185">Reference proteome</keyword>
<feature type="transmembrane region" description="Helical" evidence="1">
    <location>
        <begin position="65"/>
        <end position="84"/>
    </location>
</feature>
<accession>A0A834N729</accession>
<protein>
    <submittedName>
        <fullName evidence="2">Uncharacterized protein</fullName>
    </submittedName>
</protein>
<keyword evidence="1" id="KW-1133">Transmembrane helix</keyword>
<keyword evidence="1" id="KW-0472">Membrane</keyword>